<accession>A0A1R2BXT6</accession>
<keyword evidence="3" id="KW-1185">Reference proteome</keyword>
<dbReference type="AlphaFoldDB" id="A0A1R2BXT6"/>
<dbReference type="Proteomes" id="UP000187209">
    <property type="component" value="Unassembled WGS sequence"/>
</dbReference>
<name>A0A1R2BXT6_9CILI</name>
<protein>
    <submittedName>
        <fullName evidence="2">Uncharacterized protein</fullName>
    </submittedName>
</protein>
<feature type="region of interest" description="Disordered" evidence="1">
    <location>
        <begin position="23"/>
        <end position="80"/>
    </location>
</feature>
<evidence type="ECO:0000313" key="3">
    <source>
        <dbReference type="Proteomes" id="UP000187209"/>
    </source>
</evidence>
<sequence length="392" mass="44748">METQPISVIKSFGIINLEPCRKKKDPKTTLKKSTNIKKPLLNPNKRDSQSPENPESPSNLKCQVFSPSPTKLPRNYDKENNPECKILTQGKSIDEMSLLAPQKLVKYSELAKDLKKVTRKTSASFIVNKNCEKNMIGNNIIKNISNLSKNLMTKTMTNNFESPRKPNNQSTPEIEKNKHKIFTPVLTGKKLKTQHLGVSHHCKQVSLFDTTQNKNKSTSESCDSLKEPCKTEGSCFLTENSPLRNKDLCFETYLDQNFSSPIQTIQILSPEEQIFEVTPDDLRQEYKRYMVLSPDIIRNKYKFDDFQAPRKRIETFSPESHGFTLSSSSEQEIISDISSLEANTCFKDREIQTDMNYEQIIQLLNDANVVNSLKTLGKITEILMVMGTQHNK</sequence>
<feature type="compositionally biased region" description="Low complexity" evidence="1">
    <location>
        <begin position="50"/>
        <end position="59"/>
    </location>
</feature>
<proteinExistence type="predicted"/>
<comment type="caution">
    <text evidence="2">The sequence shown here is derived from an EMBL/GenBank/DDBJ whole genome shotgun (WGS) entry which is preliminary data.</text>
</comment>
<reference evidence="2 3" key="1">
    <citation type="submission" date="2016-11" db="EMBL/GenBank/DDBJ databases">
        <title>The macronuclear genome of Stentor coeruleus: a giant cell with tiny introns.</title>
        <authorList>
            <person name="Slabodnick M."/>
            <person name="Ruby J.G."/>
            <person name="Reiff S.B."/>
            <person name="Swart E.C."/>
            <person name="Gosai S."/>
            <person name="Prabakaran S."/>
            <person name="Witkowska E."/>
            <person name="Larue G.E."/>
            <person name="Fisher S."/>
            <person name="Freeman R.M."/>
            <person name="Gunawardena J."/>
            <person name="Chu W."/>
            <person name="Stover N.A."/>
            <person name="Gregory B.D."/>
            <person name="Nowacki M."/>
            <person name="Derisi J."/>
            <person name="Roy S.W."/>
            <person name="Marshall W.F."/>
            <person name="Sood P."/>
        </authorList>
    </citation>
    <scope>NUCLEOTIDE SEQUENCE [LARGE SCALE GENOMIC DNA]</scope>
    <source>
        <strain evidence="2">WM001</strain>
    </source>
</reference>
<evidence type="ECO:0000313" key="2">
    <source>
        <dbReference type="EMBL" id="OMJ81608.1"/>
    </source>
</evidence>
<gene>
    <name evidence="2" type="ORF">SteCoe_17881</name>
</gene>
<organism evidence="2 3">
    <name type="scientific">Stentor coeruleus</name>
    <dbReference type="NCBI Taxonomy" id="5963"/>
    <lineage>
        <taxon>Eukaryota</taxon>
        <taxon>Sar</taxon>
        <taxon>Alveolata</taxon>
        <taxon>Ciliophora</taxon>
        <taxon>Postciliodesmatophora</taxon>
        <taxon>Heterotrichea</taxon>
        <taxon>Heterotrichida</taxon>
        <taxon>Stentoridae</taxon>
        <taxon>Stentor</taxon>
    </lineage>
</organism>
<evidence type="ECO:0000256" key="1">
    <source>
        <dbReference type="SAM" id="MobiDB-lite"/>
    </source>
</evidence>
<dbReference type="EMBL" id="MPUH01000373">
    <property type="protein sequence ID" value="OMJ81608.1"/>
    <property type="molecule type" value="Genomic_DNA"/>
</dbReference>